<feature type="transmembrane region" description="Helical" evidence="2">
    <location>
        <begin position="60"/>
        <end position="79"/>
    </location>
</feature>
<accession>A0ABQ5WBS2</accession>
<protein>
    <submittedName>
        <fullName evidence="3">Uncharacterized protein</fullName>
    </submittedName>
</protein>
<dbReference type="EMBL" id="BSNS01000024">
    <property type="protein sequence ID" value="GLQ57553.1"/>
    <property type="molecule type" value="Genomic_DNA"/>
</dbReference>
<feature type="region of interest" description="Disordered" evidence="1">
    <location>
        <begin position="313"/>
        <end position="332"/>
    </location>
</feature>
<dbReference type="Proteomes" id="UP001156691">
    <property type="component" value="Unassembled WGS sequence"/>
</dbReference>
<evidence type="ECO:0000256" key="1">
    <source>
        <dbReference type="SAM" id="MobiDB-lite"/>
    </source>
</evidence>
<organism evidence="3 4">
    <name type="scientific">Devosia nitrariae</name>
    <dbReference type="NCBI Taxonomy" id="2071872"/>
    <lineage>
        <taxon>Bacteria</taxon>
        <taxon>Pseudomonadati</taxon>
        <taxon>Pseudomonadota</taxon>
        <taxon>Alphaproteobacteria</taxon>
        <taxon>Hyphomicrobiales</taxon>
        <taxon>Devosiaceae</taxon>
        <taxon>Devosia</taxon>
    </lineage>
</organism>
<comment type="caution">
    <text evidence="3">The sequence shown here is derived from an EMBL/GenBank/DDBJ whole genome shotgun (WGS) entry which is preliminary data.</text>
</comment>
<feature type="transmembrane region" description="Helical" evidence="2">
    <location>
        <begin position="249"/>
        <end position="267"/>
    </location>
</feature>
<reference evidence="4" key="1">
    <citation type="journal article" date="2019" name="Int. J. Syst. Evol. Microbiol.">
        <title>The Global Catalogue of Microorganisms (GCM) 10K type strain sequencing project: providing services to taxonomists for standard genome sequencing and annotation.</title>
        <authorList>
            <consortium name="The Broad Institute Genomics Platform"/>
            <consortium name="The Broad Institute Genome Sequencing Center for Infectious Disease"/>
            <person name="Wu L."/>
            <person name="Ma J."/>
        </authorList>
    </citation>
    <scope>NUCLEOTIDE SEQUENCE [LARGE SCALE GENOMIC DNA]</scope>
    <source>
        <strain evidence="4">NBRC 112416</strain>
    </source>
</reference>
<evidence type="ECO:0000313" key="4">
    <source>
        <dbReference type="Proteomes" id="UP001156691"/>
    </source>
</evidence>
<name>A0ABQ5WBS2_9HYPH</name>
<keyword evidence="2" id="KW-0812">Transmembrane</keyword>
<keyword evidence="4" id="KW-1185">Reference proteome</keyword>
<sequence length="332" mass="35626">MWDFSVGRGLSMMARTWPFIVFRLVVYFGIAVAYVLATGVGAGIGWGVGAFGDADFQGATMFWGGAAGFGLTAGLLYFLREYILYMVKAGHIAVLVELLDDHPIPDGRPQIEHATGVVKERFAETNVLFALDLLVKGVLAAVTGLVQGVASLIPIPGLQQFVGLVRAFLRIAVGLVDEVILAYVIRTRADNPWAAAKTALVLYGQNYPIMLKNAAWLTIFTYVLAFVVFLVMLAPAAAVVWFIPGGWSAGGFVFAILFAWAVKAALIEPFAIACMMQVYFKTIEGQVPDPVWEGRLSSASKKFNQLKDKAAGWIGHKPDGAEGPAAPATPPA</sequence>
<feature type="transmembrane region" description="Helical" evidence="2">
    <location>
        <begin position="219"/>
        <end position="243"/>
    </location>
</feature>
<feature type="transmembrane region" description="Helical" evidence="2">
    <location>
        <begin position="21"/>
        <end position="48"/>
    </location>
</feature>
<proteinExistence type="predicted"/>
<evidence type="ECO:0000313" key="3">
    <source>
        <dbReference type="EMBL" id="GLQ57553.1"/>
    </source>
</evidence>
<gene>
    <name evidence="3" type="ORF">GCM10010862_48120</name>
</gene>
<evidence type="ECO:0000256" key="2">
    <source>
        <dbReference type="SAM" id="Phobius"/>
    </source>
</evidence>
<keyword evidence="2" id="KW-0472">Membrane</keyword>
<keyword evidence="2" id="KW-1133">Transmembrane helix</keyword>
<dbReference type="RefSeq" id="WP_284342937.1">
    <property type="nucleotide sequence ID" value="NZ_BSNS01000024.1"/>
</dbReference>